<gene>
    <name evidence="4" type="ORF">ACFS25_21955</name>
</gene>
<organism evidence="4 5">
    <name type="scientific">Spirosoma flavum</name>
    <dbReference type="NCBI Taxonomy" id="2048557"/>
    <lineage>
        <taxon>Bacteria</taxon>
        <taxon>Pseudomonadati</taxon>
        <taxon>Bacteroidota</taxon>
        <taxon>Cytophagia</taxon>
        <taxon>Cytophagales</taxon>
        <taxon>Cytophagaceae</taxon>
        <taxon>Spirosoma</taxon>
    </lineage>
</organism>
<evidence type="ECO:0000313" key="5">
    <source>
        <dbReference type="Proteomes" id="UP001597512"/>
    </source>
</evidence>
<feature type="domain" description="Organic solvent tolerance-like N-terminal" evidence="3">
    <location>
        <begin position="53"/>
        <end position="201"/>
    </location>
</feature>
<name>A0ABW6API6_9BACT</name>
<accession>A0ABW6API6</accession>
<dbReference type="RefSeq" id="WP_381505276.1">
    <property type="nucleotide sequence ID" value="NZ_JBHUOM010000023.1"/>
</dbReference>
<evidence type="ECO:0000313" key="4">
    <source>
        <dbReference type="EMBL" id="MFD2936462.1"/>
    </source>
</evidence>
<dbReference type="InterPro" id="IPR052037">
    <property type="entry name" value="LPS_export_LptA"/>
</dbReference>
<dbReference type="PANTHER" id="PTHR36504:SF1">
    <property type="entry name" value="LIPOPOLYSACCHARIDE EXPORT SYSTEM PROTEIN LPTA"/>
    <property type="match status" value="1"/>
</dbReference>
<dbReference type="Proteomes" id="UP001597512">
    <property type="component" value="Unassembled WGS sequence"/>
</dbReference>
<dbReference type="EMBL" id="JBHUOM010000023">
    <property type="protein sequence ID" value="MFD2936462.1"/>
    <property type="molecule type" value="Genomic_DNA"/>
</dbReference>
<feature type="signal peptide" evidence="2">
    <location>
        <begin position="1"/>
        <end position="22"/>
    </location>
</feature>
<feature type="chain" id="PRO_5045340595" evidence="2">
    <location>
        <begin position="23"/>
        <end position="614"/>
    </location>
</feature>
<dbReference type="Gene3D" id="2.60.450.10">
    <property type="entry name" value="Lipopolysaccharide (LPS) transport protein A like domain"/>
    <property type="match status" value="2"/>
</dbReference>
<reference evidence="5" key="1">
    <citation type="journal article" date="2019" name="Int. J. Syst. Evol. Microbiol.">
        <title>The Global Catalogue of Microorganisms (GCM) 10K type strain sequencing project: providing services to taxonomists for standard genome sequencing and annotation.</title>
        <authorList>
            <consortium name="The Broad Institute Genomics Platform"/>
            <consortium name="The Broad Institute Genome Sequencing Center for Infectious Disease"/>
            <person name="Wu L."/>
            <person name="Ma J."/>
        </authorList>
    </citation>
    <scope>NUCLEOTIDE SEQUENCE [LARGE SCALE GENOMIC DNA]</scope>
    <source>
        <strain evidence="5">KCTC 52490</strain>
    </source>
</reference>
<keyword evidence="5" id="KW-1185">Reference proteome</keyword>
<protein>
    <submittedName>
        <fullName evidence="4">OstA-like protein</fullName>
    </submittedName>
</protein>
<comment type="caution">
    <text evidence="4">The sequence shown here is derived from an EMBL/GenBank/DDBJ whole genome shotgun (WGS) entry which is preliminary data.</text>
</comment>
<evidence type="ECO:0000256" key="1">
    <source>
        <dbReference type="ARBA" id="ARBA00022729"/>
    </source>
</evidence>
<sequence>MIRLLAHFLTAFVLLGSLLVSADSLAQVGSPSSGRPPIPGSAVDKVELLPGSDSLVGMTIPGQVVRKIYNNVRFRQKGVLLYCDLAIQNATTNVIEAYGNVQIIQGDTITVRGDTMFYYGNTRQANVRGHVSMRDRKMTLTTAQLEYDMLSGIAHYPTPGRIVDKENVLTSREGYYNTRTKLFTFHQNVRLVNPKGTLTADSLLYNSLTRLAIFQGPTRITNKDGVLTAVEGQYNTTSGISNFQHRATVETPKYRLTGDSLYYDNISELGIAKGNVIMVAKDRKAVITGDHVRYNGKAGISRVTGHPVAKSIANEATKDTLYLRADTLFSYDNKLTNTRRLLGQKNVFLYKSDLQSKCDSLIYDMADSTIYFFKKPIVWSQNKYQMEADSMRAIFKNNKINTLFLKTKSFVISLDTLKNYNQIKGRTVTAYFTTKIVSTTVTGTSPSGPKAPAIVNASSSVSALATNIPSKRVLTPKSGAPVSTTVLAQEQTVIDRVLVDGNGQSIYYAVDEKNRLIGLNHVESSRMNIEFTDNKVGRIRFYGHPDSQLIPPKELTPDAQELDGFRWREAEKPTKNQVLWLETPPTEQPLIRKPLKKKTTIKPLAQKLVQKGNN</sequence>
<dbReference type="PANTHER" id="PTHR36504">
    <property type="entry name" value="LIPOPOLYSACCHARIDE EXPORT SYSTEM PROTEIN LPTA"/>
    <property type="match status" value="1"/>
</dbReference>
<dbReference type="Pfam" id="PF13100">
    <property type="entry name" value="OstA_2"/>
    <property type="match status" value="1"/>
</dbReference>
<keyword evidence="1 2" id="KW-0732">Signal</keyword>
<dbReference type="InterPro" id="IPR005653">
    <property type="entry name" value="OstA-like_N"/>
</dbReference>
<evidence type="ECO:0000256" key="2">
    <source>
        <dbReference type="SAM" id="SignalP"/>
    </source>
</evidence>
<proteinExistence type="predicted"/>
<evidence type="ECO:0000259" key="3">
    <source>
        <dbReference type="Pfam" id="PF13100"/>
    </source>
</evidence>